<dbReference type="EMBL" id="QEAQ01000153">
    <property type="protein sequence ID" value="TPX54484.1"/>
    <property type="molecule type" value="Genomic_DNA"/>
</dbReference>
<feature type="compositionally biased region" description="Low complexity" evidence="6">
    <location>
        <begin position="845"/>
        <end position="884"/>
    </location>
</feature>
<dbReference type="InterPro" id="IPR058999">
    <property type="entry name" value="EIF3CL_C"/>
</dbReference>
<evidence type="ECO:0000256" key="1">
    <source>
        <dbReference type="ARBA" id="ARBA00022490"/>
    </source>
</evidence>
<evidence type="ECO:0000256" key="5">
    <source>
        <dbReference type="SAM" id="Coils"/>
    </source>
</evidence>
<dbReference type="AlphaFoldDB" id="A0A507DRX1"/>
<dbReference type="HAMAP" id="MF_03002">
    <property type="entry name" value="eIF3c"/>
    <property type="match status" value="1"/>
</dbReference>
<evidence type="ECO:0000256" key="4">
    <source>
        <dbReference type="HAMAP-Rule" id="MF_03002"/>
    </source>
</evidence>
<keyword evidence="2 4" id="KW-0396">Initiation factor</keyword>
<dbReference type="SUPFAM" id="SSF46785">
    <property type="entry name" value="Winged helix' DNA-binding domain"/>
    <property type="match status" value="1"/>
</dbReference>
<feature type="region of interest" description="Disordered" evidence="6">
    <location>
        <begin position="212"/>
        <end position="274"/>
    </location>
</feature>
<comment type="caution">
    <text evidence="8">The sequence shown here is derived from an EMBL/GenBank/DDBJ whole genome shotgun (WGS) entry which is preliminary data.</text>
</comment>
<feature type="compositionally biased region" description="Basic and acidic residues" evidence="6">
    <location>
        <begin position="235"/>
        <end position="246"/>
    </location>
</feature>
<dbReference type="Pfam" id="PF26569">
    <property type="entry name" value="EIF3CL_C"/>
    <property type="match status" value="1"/>
</dbReference>
<dbReference type="Proteomes" id="UP000318582">
    <property type="component" value="Unassembled WGS sequence"/>
</dbReference>
<dbReference type="STRING" id="109895.A0A507DRX1"/>
<evidence type="ECO:0000313" key="9">
    <source>
        <dbReference type="Proteomes" id="UP000318582"/>
    </source>
</evidence>
<comment type="subcellular location">
    <subcellularLocation>
        <location evidence="4">Cytoplasm</location>
    </subcellularLocation>
</comment>
<dbReference type="GO" id="GO:0016282">
    <property type="term" value="C:eukaryotic 43S preinitiation complex"/>
    <property type="evidence" value="ECO:0007669"/>
    <property type="project" value="UniProtKB-UniRule"/>
</dbReference>
<feature type="domain" description="PCI" evidence="7">
    <location>
        <begin position="635"/>
        <end position="807"/>
    </location>
</feature>
<dbReference type="GO" id="GO:0003743">
    <property type="term" value="F:translation initiation factor activity"/>
    <property type="evidence" value="ECO:0007669"/>
    <property type="project" value="UniProtKB-UniRule"/>
</dbReference>
<feature type="compositionally biased region" description="Acidic residues" evidence="6">
    <location>
        <begin position="224"/>
        <end position="234"/>
    </location>
</feature>
<proteinExistence type="inferred from homology"/>
<dbReference type="Pfam" id="PF05470">
    <property type="entry name" value="eIF-3c_N"/>
    <property type="match status" value="1"/>
</dbReference>
<dbReference type="GO" id="GO:0003723">
    <property type="term" value="F:RNA binding"/>
    <property type="evidence" value="ECO:0007669"/>
    <property type="project" value="InterPro"/>
</dbReference>
<evidence type="ECO:0000256" key="3">
    <source>
        <dbReference type="ARBA" id="ARBA00022917"/>
    </source>
</evidence>
<comment type="similarity">
    <text evidence="4">Belongs to the eIF-3 subunit C family.</text>
</comment>
<dbReference type="FunFam" id="1.10.10.10:FF:000300">
    <property type="entry name" value="Eukaryotic translation initiation factor 3 subunit C"/>
    <property type="match status" value="1"/>
</dbReference>
<keyword evidence="5" id="KW-0175">Coiled coil</keyword>
<dbReference type="PROSITE" id="PS50250">
    <property type="entry name" value="PCI"/>
    <property type="match status" value="1"/>
</dbReference>
<feature type="region of interest" description="Disordered" evidence="6">
    <location>
        <begin position="1"/>
        <end position="84"/>
    </location>
</feature>
<evidence type="ECO:0000259" key="7">
    <source>
        <dbReference type="PROSITE" id="PS50250"/>
    </source>
</evidence>
<feature type="region of interest" description="Disordered" evidence="6">
    <location>
        <begin position="840"/>
        <end position="949"/>
    </location>
</feature>
<dbReference type="GO" id="GO:0031369">
    <property type="term" value="F:translation initiation factor binding"/>
    <property type="evidence" value="ECO:0007669"/>
    <property type="project" value="InterPro"/>
</dbReference>
<sequence>MSRFFRGGESDSDSESDDYSSSDQEQRNKDSDSEANSDSDASASSDSDSDADDNKKAAGGANRFMRGFAASDSDEDSEDDSKRVVKSARDKRFDEMRTAVKGLKNAQKINDWVAIQNEFERLNKGYSKAAAIIQREGVPRFYIRTIIELEDFMKEALTNKDAIKKMNASSSRALNAMKQKLRKHNKQYEADIEKFQANPVDEEASADEAEAAAAKKIVRKPASDDSDSDSDDDTPAGRDKWVKVSGDEQSDNDFDQKKAKKRAANAAAADGKAEGADDFQVVGKGGKVFEVKPENLFKKLQEIIEARGKKGTDRQVQMDHLQKILDVAVSPYQKVKVLLALIPSRFDSAPTSTGYMAIDVWKNAANELNSLFGFLEESSNIRVVELSEEEDEETVAEGKFKNGEEVTIRGSLNSLIDRIDDEFTKSLQHIDPHTLDYISRLRDETVLYALLVRAQKYFERIDFTLAVDQTKMRRIEHLYYKPDLVIQAVEKEVRTLYPTLNEELEEPVRLVENLCTSLYKTDVDRVRTRALLCHVYHLALHDNFQKARDMLLMSHLQDHVGQTEVFTQILFNRTMVQLGLCAFRSGLIRETTNALQEISSSGKVKELLAQGVQMQRYSEKTPEQERLEKQRQLPFHMHINLELLECVYLTASMLLEIPNMAANAHEPRRKVISKPFRRMLDYNERQGFTGPPENTRDHIMGAAKALAAGEWQRCQDLIHTVKIWELMPQADKIKDMLTTKIKEEGLRTYLFTYAPYYDSLGQDQLASMFDLPALQVRGIISRMIINEEIDASIDQPTNTIVLHRASAGDVSRLEHLAGVYADKVSSLVESNEKLLEARSQHLGLQQQQQQQQQRGDNNYRGGNNNYRGGDRNNNSTSKDGNNNKGGDRRGPARQSGYGGGDRNSNRSGRGGRGGAQSGRVGSPSTRKHPVDLPAFLLKRPSPSARGTNT</sequence>
<gene>
    <name evidence="4" type="primary">NIP1</name>
    <name evidence="8" type="ORF">PhCBS80983_g05915</name>
</gene>
<keyword evidence="9" id="KW-1185">Reference proteome</keyword>
<evidence type="ECO:0000313" key="8">
    <source>
        <dbReference type="EMBL" id="TPX54484.1"/>
    </source>
</evidence>
<comment type="function">
    <text evidence="4">Component of the eukaryotic translation initiation factor 3 (eIF-3) complex, which is involved in protein synthesis of a specialized repertoire of mRNAs and, together with other initiation factors, stimulates binding of mRNA and methionyl-tRNAi to the 40S ribosome. The eIF-3 complex specifically targets and initiates translation of a subset of mRNAs involved in cell proliferation.</text>
</comment>
<reference evidence="8 9" key="1">
    <citation type="journal article" date="2019" name="Sci. Rep.">
        <title>Comparative genomics of chytrid fungi reveal insights into the obligate biotrophic and pathogenic lifestyle of Synchytrium endobioticum.</title>
        <authorList>
            <person name="van de Vossenberg B.T.L.H."/>
            <person name="Warris S."/>
            <person name="Nguyen H.D.T."/>
            <person name="van Gent-Pelzer M.P.E."/>
            <person name="Joly D.L."/>
            <person name="van de Geest H.C."/>
            <person name="Bonants P.J.M."/>
            <person name="Smith D.S."/>
            <person name="Levesque C.A."/>
            <person name="van der Lee T.A.J."/>
        </authorList>
    </citation>
    <scope>NUCLEOTIDE SEQUENCE [LARGE SCALE GENOMIC DNA]</scope>
    <source>
        <strain evidence="8 9">CBS 809.83</strain>
    </source>
</reference>
<accession>A0A507DRX1</accession>
<name>A0A507DRX1_9FUNG</name>
<dbReference type="GO" id="GO:0001732">
    <property type="term" value="P:formation of cytoplasmic translation initiation complex"/>
    <property type="evidence" value="ECO:0007669"/>
    <property type="project" value="UniProtKB-UniRule"/>
</dbReference>
<evidence type="ECO:0000256" key="2">
    <source>
        <dbReference type="ARBA" id="ARBA00022540"/>
    </source>
</evidence>
<dbReference type="PANTHER" id="PTHR13937:SF0">
    <property type="entry name" value="EUKARYOTIC TRANSLATION INITIATION FACTOR 3 SUBUNIT C-RELATED"/>
    <property type="match status" value="1"/>
</dbReference>
<keyword evidence="3 4" id="KW-0648">Protein biosynthesis</keyword>
<dbReference type="Pfam" id="PF01399">
    <property type="entry name" value="PCI"/>
    <property type="match status" value="1"/>
</dbReference>
<feature type="compositionally biased region" description="Low complexity" evidence="6">
    <location>
        <begin position="34"/>
        <end position="46"/>
    </location>
</feature>
<comment type="subunit">
    <text evidence="4">Component of the eukaryotic translation initiation factor 3 (eIF-3) complex.</text>
</comment>
<organism evidence="8 9">
    <name type="scientific">Powellomyces hirtus</name>
    <dbReference type="NCBI Taxonomy" id="109895"/>
    <lineage>
        <taxon>Eukaryota</taxon>
        <taxon>Fungi</taxon>
        <taxon>Fungi incertae sedis</taxon>
        <taxon>Chytridiomycota</taxon>
        <taxon>Chytridiomycota incertae sedis</taxon>
        <taxon>Chytridiomycetes</taxon>
        <taxon>Spizellomycetales</taxon>
        <taxon>Powellomycetaceae</taxon>
        <taxon>Powellomyces</taxon>
    </lineage>
</organism>
<dbReference type="InterPro" id="IPR027516">
    <property type="entry name" value="EIF3C"/>
</dbReference>
<dbReference type="SMART" id="SM00088">
    <property type="entry name" value="PINT"/>
    <property type="match status" value="1"/>
</dbReference>
<dbReference type="InterPro" id="IPR036390">
    <property type="entry name" value="WH_DNA-bd_sf"/>
</dbReference>
<evidence type="ECO:0000256" key="6">
    <source>
        <dbReference type="SAM" id="MobiDB-lite"/>
    </source>
</evidence>
<keyword evidence="1 4" id="KW-0963">Cytoplasm</keyword>
<protein>
    <recommendedName>
        <fullName evidence="4">Eukaryotic translation initiation factor 3 subunit C</fullName>
        <shortName evidence="4">eIF3c</shortName>
    </recommendedName>
    <alternativeName>
        <fullName evidence="4">Eukaryotic translation initiation factor 3 93 kDa subunit homolog</fullName>
        <shortName evidence="4">eIF3 p93</shortName>
    </alternativeName>
    <alternativeName>
        <fullName evidence="4">Translation initiation factor eIF3, p93 subunit homolog</fullName>
    </alternativeName>
</protein>
<feature type="compositionally biased region" description="Acidic residues" evidence="6">
    <location>
        <begin position="10"/>
        <end position="20"/>
    </location>
</feature>
<dbReference type="InterPro" id="IPR008905">
    <property type="entry name" value="EIF3C_N_dom"/>
</dbReference>
<dbReference type="GO" id="GO:0033290">
    <property type="term" value="C:eukaryotic 48S preinitiation complex"/>
    <property type="evidence" value="ECO:0007669"/>
    <property type="project" value="UniProtKB-UniRule"/>
</dbReference>
<feature type="coiled-coil region" evidence="5">
    <location>
        <begin position="167"/>
        <end position="198"/>
    </location>
</feature>
<dbReference type="InterPro" id="IPR000717">
    <property type="entry name" value="PCI_dom"/>
</dbReference>
<dbReference type="GO" id="GO:0005852">
    <property type="term" value="C:eukaryotic translation initiation factor 3 complex"/>
    <property type="evidence" value="ECO:0007669"/>
    <property type="project" value="UniProtKB-UniRule"/>
</dbReference>
<dbReference type="PANTHER" id="PTHR13937">
    <property type="entry name" value="EUKARYOTIC TRANSLATION INITATION FACTOR 3, SUBUNIT 8 EIF3S8 -RELATED"/>
    <property type="match status" value="1"/>
</dbReference>